<dbReference type="Gene3D" id="3.40.50.1010">
    <property type="entry name" value="5'-nuclease"/>
    <property type="match status" value="1"/>
</dbReference>
<dbReference type="GO" id="GO:0046872">
    <property type="term" value="F:metal ion binding"/>
    <property type="evidence" value="ECO:0007669"/>
    <property type="project" value="UniProtKB-KW"/>
</dbReference>
<dbReference type="Proteomes" id="UP000066376">
    <property type="component" value="Chromosome"/>
</dbReference>
<evidence type="ECO:0000256" key="1">
    <source>
        <dbReference type="ARBA" id="ARBA00022722"/>
    </source>
</evidence>
<reference evidence="7" key="2">
    <citation type="submission" date="2016-02" db="EMBL/GenBank/DDBJ databases">
        <title>The draft genome sequence of the rumen methanogen Methanobrevibacter olleyae YLM1.</title>
        <authorList>
            <consortium name="New Zealand Agricultural Greenhouse Gas Research Centre/Pastoral Greenhouse Gas Research Consortium"/>
            <person name="Kelly W.J."/>
            <person name="Li D."/>
            <person name="Lambie S.C."/>
            <person name="Attwood G.T."/>
            <person name="Altermann E."/>
            <person name="Leahy S.C."/>
        </authorList>
    </citation>
    <scope>NUCLEOTIDE SEQUENCE [LARGE SCALE GENOMIC DNA]</scope>
    <source>
        <strain evidence="7">YLM1</strain>
    </source>
</reference>
<dbReference type="NCBIfam" id="NF009145">
    <property type="entry name" value="PRK12496.1-2"/>
    <property type="match status" value="1"/>
</dbReference>
<evidence type="ECO:0000313" key="5">
    <source>
        <dbReference type="EMBL" id="AMK15798.1"/>
    </source>
</evidence>
<keyword evidence="3" id="KW-0378">Hydrolase</keyword>
<reference evidence="6" key="3">
    <citation type="submission" date="2016-10" db="EMBL/GenBank/DDBJ databases">
        <authorList>
            <person name="de Groot N.N."/>
        </authorList>
    </citation>
    <scope>NUCLEOTIDE SEQUENCE [LARGE SCALE GENOMIC DNA]</scope>
    <source>
        <strain evidence="6">DSM 16632</strain>
    </source>
</reference>
<reference evidence="5 7" key="1">
    <citation type="journal article" date="2016" name="Genome Announc.">
        <title>Draft Genome Sequence of the Rumen Methanogen Methanobrevibacter olleyae YLM1.</title>
        <authorList>
            <person name="Kelly W.J."/>
            <person name="Li D."/>
            <person name="Lambie S.C."/>
            <person name="Cox F."/>
            <person name="Attwood G.T."/>
            <person name="Altermann E."/>
            <person name="Leahy S.C."/>
        </authorList>
    </citation>
    <scope>NUCLEOTIDE SEQUENCE [LARGE SCALE GENOMIC DNA]</scope>
    <source>
        <strain evidence="5 7">YLM1</strain>
    </source>
</reference>
<dbReference type="GO" id="GO:0030688">
    <property type="term" value="C:preribosome, small subunit precursor"/>
    <property type="evidence" value="ECO:0007669"/>
    <property type="project" value="TreeGrafter"/>
</dbReference>
<organism evidence="5 7">
    <name type="scientific">Methanobrevibacter olleyae</name>
    <dbReference type="NCBI Taxonomy" id="294671"/>
    <lineage>
        <taxon>Archaea</taxon>
        <taxon>Methanobacteriati</taxon>
        <taxon>Methanobacteriota</taxon>
        <taxon>Methanomada group</taxon>
        <taxon>Methanobacteria</taxon>
        <taxon>Methanobacteriales</taxon>
        <taxon>Methanobacteriaceae</taxon>
        <taxon>Methanobrevibacter</taxon>
    </lineage>
</organism>
<dbReference type="GO" id="GO:0004521">
    <property type="term" value="F:RNA endonuclease activity"/>
    <property type="evidence" value="ECO:0007669"/>
    <property type="project" value="TreeGrafter"/>
</dbReference>
<dbReference type="EMBL" id="CP014265">
    <property type="protein sequence ID" value="AMK15798.1"/>
    <property type="molecule type" value="Genomic_DNA"/>
</dbReference>
<dbReference type="GO" id="GO:0016787">
    <property type="term" value="F:hydrolase activity"/>
    <property type="evidence" value="ECO:0007669"/>
    <property type="project" value="UniProtKB-KW"/>
</dbReference>
<dbReference type="PANTHER" id="PTHR12814:SF2">
    <property type="entry name" value="RNA-BINDING PROTEIN NOB1"/>
    <property type="match status" value="1"/>
</dbReference>
<evidence type="ECO:0000256" key="2">
    <source>
        <dbReference type="ARBA" id="ARBA00022723"/>
    </source>
</evidence>
<sequence length="198" mass="22814">MSSLYYICFRVLLRLISLSLFIENINISIMNNLYYILDASAFINGFEPRSQFNFTVSEITEEVKDLKSKILLDQSIEEGKIIIKEPKDEFIQELNEIISESGDDLRLSEADKKLLALALDLLNGENVEIKVLTDDYSMQNVLKILNIPYDSIITEGIKGVYNWVKTCEGCKKEFDADYAFEDCEICGSKVFKRRIKTY</sequence>
<proteinExistence type="predicted"/>
<protein>
    <submittedName>
        <fullName evidence="6">UPF0271 protein</fullName>
    </submittedName>
</protein>
<evidence type="ECO:0000259" key="4">
    <source>
        <dbReference type="SMART" id="SM00670"/>
    </source>
</evidence>
<reference evidence="8" key="4">
    <citation type="submission" date="2016-10" db="EMBL/GenBank/DDBJ databases">
        <authorList>
            <person name="Varghese N."/>
        </authorList>
    </citation>
    <scope>NUCLEOTIDE SEQUENCE [LARGE SCALE GENOMIC DNA]</scope>
    <source>
        <strain evidence="8">DSM 16632</strain>
    </source>
</reference>
<keyword evidence="2" id="KW-0479">Metal-binding</keyword>
<name>A0A126R145_METOL</name>
<dbReference type="Proteomes" id="UP000183442">
    <property type="component" value="Unassembled WGS sequence"/>
</dbReference>
<dbReference type="AlphaFoldDB" id="A0A126R145"/>
<accession>A0A126R145</accession>
<evidence type="ECO:0000256" key="3">
    <source>
        <dbReference type="ARBA" id="ARBA00022801"/>
    </source>
</evidence>
<dbReference type="Pfam" id="PF17146">
    <property type="entry name" value="PIN_6"/>
    <property type="match status" value="1"/>
</dbReference>
<gene>
    <name evidence="6" type="ORF">SAMN02910297_00166</name>
    <name evidence="5" type="ORF">YLM1_1241</name>
</gene>
<dbReference type="GO" id="GO:0030490">
    <property type="term" value="P:maturation of SSU-rRNA"/>
    <property type="evidence" value="ECO:0007669"/>
    <property type="project" value="TreeGrafter"/>
</dbReference>
<evidence type="ECO:0000313" key="6">
    <source>
        <dbReference type="EMBL" id="SFL19405.1"/>
    </source>
</evidence>
<dbReference type="SMART" id="SM00670">
    <property type="entry name" value="PINc"/>
    <property type="match status" value="1"/>
</dbReference>
<dbReference type="PATRIC" id="fig|294671.3.peg.1297"/>
<keyword evidence="1" id="KW-0540">Nuclease</keyword>
<dbReference type="InterPro" id="IPR033411">
    <property type="entry name" value="Ribonuclease_PIN"/>
</dbReference>
<dbReference type="InterPro" id="IPR002716">
    <property type="entry name" value="PIN_dom"/>
</dbReference>
<dbReference type="PANTHER" id="PTHR12814">
    <property type="entry name" value="RNA-BINDING PROTEIN NOB1"/>
    <property type="match status" value="1"/>
</dbReference>
<dbReference type="EMBL" id="FOTL01000002">
    <property type="protein sequence ID" value="SFL19405.1"/>
    <property type="molecule type" value="Genomic_DNA"/>
</dbReference>
<keyword evidence="7" id="KW-1185">Reference proteome</keyword>
<evidence type="ECO:0000313" key="7">
    <source>
        <dbReference type="Proteomes" id="UP000066376"/>
    </source>
</evidence>
<evidence type="ECO:0000313" key="8">
    <source>
        <dbReference type="Proteomes" id="UP000183442"/>
    </source>
</evidence>
<dbReference type="STRING" id="294671.YLM1_1241"/>
<dbReference type="InterPro" id="IPR039907">
    <property type="entry name" value="NOB1"/>
</dbReference>
<dbReference type="KEGG" id="mol:YLM1_1241"/>
<feature type="domain" description="PIN" evidence="4">
    <location>
        <begin position="33"/>
        <end position="140"/>
    </location>
</feature>